<sequence>MAKALVITSFEVYLPEVEEDYYIGRQGVKEIHHNYDEEGYTIVFDNNTFKKFSGNVPHAIGYKIKNLKENE</sequence>
<dbReference type="KEGG" id="shv:AAT16_09180"/>
<accession>A0A0F7HLE5</accession>
<evidence type="ECO:0000313" key="3">
    <source>
        <dbReference type="Proteomes" id="UP000034029"/>
    </source>
</evidence>
<proteinExistence type="predicted"/>
<protein>
    <submittedName>
        <fullName evidence="2">Uncharacterized protein</fullName>
    </submittedName>
</protein>
<dbReference type="AlphaFoldDB" id="A0A0F7HLE5"/>
<evidence type="ECO:0000313" key="1">
    <source>
        <dbReference type="EMBL" id="AKG74391.1"/>
    </source>
</evidence>
<evidence type="ECO:0000313" key="2">
    <source>
        <dbReference type="EMBL" id="SFK95324.1"/>
    </source>
</evidence>
<reference evidence="1 3" key="1">
    <citation type="journal article" date="2015" name="Int. J. Syst. Evol. Microbiol.">
        <title>Complete genome sequence of Salinicoccus halodurans H3B36, isolated from the Qaidam Basin in China.</title>
        <authorList>
            <person name="Jiang K."/>
            <person name="Xue Y."/>
            <person name="Ma Y."/>
        </authorList>
    </citation>
    <scope>NUCLEOTIDE SEQUENCE [LARGE SCALE GENOMIC DNA]</scope>
    <source>
        <strain evidence="1 3">H3B36</strain>
    </source>
</reference>
<organism evidence="2 4">
    <name type="scientific">Salinicoccus halodurans</name>
    <dbReference type="NCBI Taxonomy" id="407035"/>
    <lineage>
        <taxon>Bacteria</taxon>
        <taxon>Bacillati</taxon>
        <taxon>Bacillota</taxon>
        <taxon>Bacilli</taxon>
        <taxon>Bacillales</taxon>
        <taxon>Staphylococcaceae</taxon>
        <taxon>Salinicoccus</taxon>
    </lineage>
</organism>
<dbReference type="Proteomes" id="UP000034029">
    <property type="component" value="Chromosome"/>
</dbReference>
<reference evidence="2 4" key="3">
    <citation type="submission" date="2016-10" db="EMBL/GenBank/DDBJ databases">
        <authorList>
            <person name="Varghese N."/>
            <person name="Submissions S."/>
        </authorList>
    </citation>
    <scope>NUCLEOTIDE SEQUENCE [LARGE SCALE GENOMIC DNA]</scope>
    <source>
        <strain evidence="2 4">CGMCC 1.6501</strain>
    </source>
</reference>
<keyword evidence="3" id="KW-1185">Reference proteome</keyword>
<dbReference type="RefSeq" id="WP_046790573.1">
    <property type="nucleotide sequence ID" value="NZ_CP011366.1"/>
</dbReference>
<name>A0A0F7HLE5_9STAP</name>
<reference evidence="3" key="2">
    <citation type="submission" date="2015-04" db="EMBL/GenBank/DDBJ databases">
        <title>Complete genome sequence of Salinicoccus halodurans strain H3B36, isolated from the Qaidam basin of China.</title>
        <authorList>
            <person name="Ma Y."/>
            <person name="Jiang K."/>
            <person name="Xue Y."/>
        </authorList>
    </citation>
    <scope>NUCLEOTIDE SEQUENCE [LARGE SCALE GENOMIC DNA]</scope>
    <source>
        <strain evidence="3">H3B36</strain>
    </source>
</reference>
<dbReference type="Proteomes" id="UP000183090">
    <property type="component" value="Unassembled WGS sequence"/>
</dbReference>
<dbReference type="EMBL" id="FOTB01000006">
    <property type="protein sequence ID" value="SFK95324.1"/>
    <property type="molecule type" value="Genomic_DNA"/>
</dbReference>
<dbReference type="EMBL" id="CP011366">
    <property type="protein sequence ID" value="AKG74391.1"/>
    <property type="molecule type" value="Genomic_DNA"/>
</dbReference>
<evidence type="ECO:0000313" key="4">
    <source>
        <dbReference type="Proteomes" id="UP000183090"/>
    </source>
</evidence>
<gene>
    <name evidence="1" type="ORF">AAT16_09180</name>
    <name evidence="2" type="ORF">SAMN05216235_2734</name>
</gene>